<accession>A0AA48P8Z9</accession>
<feature type="transmembrane region" description="Helical" evidence="1">
    <location>
        <begin position="48"/>
        <end position="66"/>
    </location>
</feature>
<protein>
    <submittedName>
        <fullName evidence="2">ORF42</fullName>
    </submittedName>
</protein>
<reference evidence="2" key="1">
    <citation type="journal article" date="2023" name="Front. Mar. Sci.">
        <title>Tracing the invertebrate herpesviruses in the global sequence datasets.</title>
        <authorList>
            <person name="Rosani U."/>
            <person name="Gaia M."/>
            <person name="Delmont T.O."/>
            <person name="Krupovic M."/>
        </authorList>
    </citation>
    <scope>NUCLEOTIDE SEQUENCE</scope>
    <source>
        <strain evidence="2">MalacoHV4/Med/2018 155</strain>
    </source>
</reference>
<organism evidence="2">
    <name type="scientific">Malaco herpesvirus 4</name>
    <dbReference type="NCBI Taxonomy" id="3031800"/>
    <lineage>
        <taxon>Viruses</taxon>
        <taxon>Duplodnaviria</taxon>
        <taxon>Heunggongvirae</taxon>
        <taxon>Peploviricota</taxon>
        <taxon>Herviviricetes</taxon>
        <taxon>Herpesvirales</taxon>
        <taxon>Malacoherpesviridae</taxon>
    </lineage>
</organism>
<keyword evidence="1" id="KW-0472">Membrane</keyword>
<name>A0AA48P8Z9_9VIRU</name>
<dbReference type="EMBL" id="BK063075">
    <property type="protein sequence ID" value="DBA11656.1"/>
    <property type="molecule type" value="Genomic_DNA"/>
</dbReference>
<sequence length="104" mass="12807">MCRNNYSWQFDDCLLFWRFAFHVVLLCVSRRLWCETFNSFNLLFRPPFMFFTLFVQSVAQFVYFHIVRFTLGIKSIPEAVNERFPRRDVALVFLYRFVCWYVCN</sequence>
<keyword evidence="1" id="KW-1133">Transmembrane helix</keyword>
<evidence type="ECO:0000256" key="1">
    <source>
        <dbReference type="SAM" id="Phobius"/>
    </source>
</evidence>
<keyword evidence="1" id="KW-0812">Transmembrane</keyword>
<feature type="transmembrane region" description="Helical" evidence="1">
    <location>
        <begin position="12"/>
        <end position="33"/>
    </location>
</feature>
<proteinExistence type="predicted"/>
<evidence type="ECO:0000313" key="2">
    <source>
        <dbReference type="EMBL" id="DBA11656.1"/>
    </source>
</evidence>
<reference evidence="2" key="2">
    <citation type="submission" date="2023-01" db="EMBL/GenBank/DDBJ databases">
        <authorList>
            <person name="Rosani U."/>
            <person name="Delmont T.O."/>
            <person name="Gaia M."/>
            <person name="Krupovic M."/>
        </authorList>
    </citation>
    <scope>NUCLEOTIDE SEQUENCE</scope>
    <source>
        <strain evidence="2">MalacoHV4/Med/2018 155</strain>
    </source>
</reference>